<evidence type="ECO:0000313" key="2">
    <source>
        <dbReference type="EMBL" id="PJC24559.1"/>
    </source>
</evidence>
<proteinExistence type="predicted"/>
<accession>A0A2M8EP95</accession>
<dbReference type="Proteomes" id="UP000230251">
    <property type="component" value="Unassembled WGS sequence"/>
</dbReference>
<organism evidence="2 3">
    <name type="scientific">Candidatus Uhrbacteria bacterium CG_4_9_14_0_2_um_filter_41_50</name>
    <dbReference type="NCBI Taxonomy" id="1975031"/>
    <lineage>
        <taxon>Bacteria</taxon>
        <taxon>Candidatus Uhriibacteriota</taxon>
    </lineage>
</organism>
<name>A0A2M8EP95_9BACT</name>
<gene>
    <name evidence="2" type="ORF">CO057_02210</name>
</gene>
<protein>
    <submittedName>
        <fullName evidence="2">Uncharacterized protein</fullName>
    </submittedName>
</protein>
<feature type="region of interest" description="Disordered" evidence="1">
    <location>
        <begin position="18"/>
        <end position="69"/>
    </location>
</feature>
<dbReference type="EMBL" id="PFSI01000034">
    <property type="protein sequence ID" value="PJC24559.1"/>
    <property type="molecule type" value="Genomic_DNA"/>
</dbReference>
<dbReference type="AlphaFoldDB" id="A0A2M8EP95"/>
<evidence type="ECO:0000256" key="1">
    <source>
        <dbReference type="SAM" id="MobiDB-lite"/>
    </source>
</evidence>
<evidence type="ECO:0000313" key="3">
    <source>
        <dbReference type="Proteomes" id="UP000230251"/>
    </source>
</evidence>
<comment type="caution">
    <text evidence="2">The sequence shown here is derived from an EMBL/GenBank/DDBJ whole genome shotgun (WGS) entry which is preliminary data.</text>
</comment>
<reference evidence="3" key="1">
    <citation type="submission" date="2017-09" db="EMBL/GenBank/DDBJ databases">
        <title>Depth-based differentiation of microbial function through sediment-hosted aquifers and enrichment of novel symbionts in the deep terrestrial subsurface.</title>
        <authorList>
            <person name="Probst A.J."/>
            <person name="Ladd B."/>
            <person name="Jarett J.K."/>
            <person name="Geller-Mcgrath D.E."/>
            <person name="Sieber C.M.K."/>
            <person name="Emerson J.B."/>
            <person name="Anantharaman K."/>
            <person name="Thomas B.C."/>
            <person name="Malmstrom R."/>
            <person name="Stieglmeier M."/>
            <person name="Klingl A."/>
            <person name="Woyke T."/>
            <person name="Ryan C.M."/>
            <person name="Banfield J.F."/>
        </authorList>
    </citation>
    <scope>NUCLEOTIDE SEQUENCE [LARGE SCALE GENOMIC DNA]</scope>
</reference>
<sequence>MNKSLLLATLLAGCGEGKVRTVSESTDEDQASGPYGTGPVDDGYGPESSAGLATGEYGDALPRLSDSRGPKEYCESINGSAIAWRLVLPVRDEWPAIEVFCGTPHGIEHPEQMAIDGYMRTPSTAIGQSWIAVDGQTVTASVELHEACDDNILVGVVDYELFSEDGIAPVMVNGGTPVCHTGAGAQLYVVAPQQSPTKSRIWPNSYLVH</sequence>